<feature type="compositionally biased region" description="Low complexity" evidence="1">
    <location>
        <begin position="78"/>
        <end position="97"/>
    </location>
</feature>
<sequence>MDGLPSNTSEIRREYSSTITEFQSRGAETGVGAETGFAPAAVTATAPEGSLIRAAVVQRSAHLRQMSSLERLSSRLAALMQSSSSSDMESRSSSSSSPFVESYEDDVELEEGGVWKRRKRSSSMTSIPVSLEDNRMDGEDEPKE</sequence>
<evidence type="ECO:0000256" key="1">
    <source>
        <dbReference type="SAM" id="MobiDB-lite"/>
    </source>
</evidence>
<feature type="compositionally biased region" description="Acidic residues" evidence="1">
    <location>
        <begin position="102"/>
        <end position="111"/>
    </location>
</feature>
<dbReference type="AlphaFoldDB" id="A0A1J8QDJ9"/>
<organism evidence="2 3">
    <name type="scientific">Rhizopogon vesiculosus</name>
    <dbReference type="NCBI Taxonomy" id="180088"/>
    <lineage>
        <taxon>Eukaryota</taxon>
        <taxon>Fungi</taxon>
        <taxon>Dikarya</taxon>
        <taxon>Basidiomycota</taxon>
        <taxon>Agaricomycotina</taxon>
        <taxon>Agaricomycetes</taxon>
        <taxon>Agaricomycetidae</taxon>
        <taxon>Boletales</taxon>
        <taxon>Suillineae</taxon>
        <taxon>Rhizopogonaceae</taxon>
        <taxon>Rhizopogon</taxon>
    </lineage>
</organism>
<keyword evidence="3" id="KW-1185">Reference proteome</keyword>
<evidence type="ECO:0000313" key="2">
    <source>
        <dbReference type="EMBL" id="OJA19750.1"/>
    </source>
</evidence>
<dbReference type="EMBL" id="LVVM01000907">
    <property type="protein sequence ID" value="OJA19750.1"/>
    <property type="molecule type" value="Genomic_DNA"/>
</dbReference>
<comment type="caution">
    <text evidence="2">The sequence shown here is derived from an EMBL/GenBank/DDBJ whole genome shotgun (WGS) entry which is preliminary data.</text>
</comment>
<reference evidence="2 3" key="1">
    <citation type="submission" date="2016-03" db="EMBL/GenBank/DDBJ databases">
        <title>Comparative genomics of the ectomycorrhizal sister species Rhizopogon vinicolor and Rhizopogon vesiculosus (Basidiomycota: Boletales) reveals a divergence of the mating type B locus.</title>
        <authorList>
            <person name="Mujic A.B."/>
            <person name="Kuo A."/>
            <person name="Tritt A."/>
            <person name="Lipzen A."/>
            <person name="Chen C."/>
            <person name="Johnson J."/>
            <person name="Sharma A."/>
            <person name="Barry K."/>
            <person name="Grigoriev I.V."/>
            <person name="Spatafora J.W."/>
        </authorList>
    </citation>
    <scope>NUCLEOTIDE SEQUENCE [LARGE SCALE GENOMIC DNA]</scope>
    <source>
        <strain evidence="2 3">AM-OR11-056</strain>
    </source>
</reference>
<feature type="non-terminal residue" evidence="2">
    <location>
        <position position="144"/>
    </location>
</feature>
<feature type="compositionally biased region" description="Basic and acidic residues" evidence="1">
    <location>
        <begin position="132"/>
        <end position="144"/>
    </location>
</feature>
<dbReference type="STRING" id="180088.A0A1J8QDJ9"/>
<protein>
    <submittedName>
        <fullName evidence="2">Uncharacterized protein</fullName>
    </submittedName>
</protein>
<proteinExistence type="predicted"/>
<feature type="region of interest" description="Disordered" evidence="1">
    <location>
        <begin position="78"/>
        <end position="144"/>
    </location>
</feature>
<accession>A0A1J8QDJ9</accession>
<gene>
    <name evidence="2" type="ORF">AZE42_11431</name>
</gene>
<name>A0A1J8QDJ9_9AGAM</name>
<evidence type="ECO:0000313" key="3">
    <source>
        <dbReference type="Proteomes" id="UP000183567"/>
    </source>
</evidence>
<dbReference type="Proteomes" id="UP000183567">
    <property type="component" value="Unassembled WGS sequence"/>
</dbReference>